<keyword evidence="8" id="KW-0670">Pyruvate</keyword>
<dbReference type="PANTHER" id="PTHR30352">
    <property type="entry name" value="PYRUVATE FORMATE-LYASE-ACTIVATING ENZYME"/>
    <property type="match status" value="1"/>
</dbReference>
<dbReference type="Gene3D" id="3.20.20.70">
    <property type="entry name" value="Aldolase class I"/>
    <property type="match status" value="1"/>
</dbReference>
<evidence type="ECO:0000256" key="6">
    <source>
        <dbReference type="ARBA" id="ARBA00023014"/>
    </source>
</evidence>
<keyword evidence="4" id="KW-0479">Metal-binding</keyword>
<accession>A0A1W1EB51</accession>
<dbReference type="AlphaFoldDB" id="A0A1W1EB51"/>
<gene>
    <name evidence="8" type="ORF">MNB_SV-4-169</name>
</gene>
<sequence length="336" mass="37792">MTYHPEFAYYTPKENGKIVCNLCRHSCQLKEGQVGICGVNQNVNGRLKTLVYGHPIAVHVDPVEKKPLYHLLPNSKVLSFGTVGCNFKCPFCQNWDISQTKEVNENIEVSPKQMVQLAIEHGAKSIAYTYNEPTIFYPYAKNIGLIAKEKGIKNIFVSNGFESREMVEDMATWVDAANIDLKSWDEKYYKKVLKGGLEEVKDTLRALVKNGVWVEVTTLLIEGQNDSDKDLEEMASFIANDLGVHVPWHLSAFYPNYKMRDHQATALATLKRAEAIGKKAGLKYIYLGNVGVDSPTRCHHCDTILIARNGYGQIENRLKEDGSCPVCSSIIEGVWR</sequence>
<dbReference type="PROSITE" id="PS51918">
    <property type="entry name" value="RADICAL_SAM"/>
    <property type="match status" value="1"/>
</dbReference>
<dbReference type="NCBIfam" id="TIGR04337">
    <property type="entry name" value="AmmeMemoSam_rS"/>
    <property type="match status" value="1"/>
</dbReference>
<dbReference type="InterPro" id="IPR058240">
    <property type="entry name" value="rSAM_sf"/>
</dbReference>
<dbReference type="Pfam" id="PF04055">
    <property type="entry name" value="Radical_SAM"/>
    <property type="match status" value="1"/>
</dbReference>
<keyword evidence="8" id="KW-0456">Lyase</keyword>
<dbReference type="EMBL" id="FPIB01000028">
    <property type="protein sequence ID" value="SFV91117.1"/>
    <property type="molecule type" value="Genomic_DNA"/>
</dbReference>
<keyword evidence="2" id="KW-0004">4Fe-4S</keyword>
<dbReference type="PANTHER" id="PTHR30352:SF5">
    <property type="entry name" value="PYRUVATE FORMATE-LYASE 1-ACTIVATING ENZYME"/>
    <property type="match status" value="1"/>
</dbReference>
<dbReference type="SFLD" id="SFLDG01101">
    <property type="entry name" value="Uncharacterised_Radical_SAM_Su"/>
    <property type="match status" value="1"/>
</dbReference>
<keyword evidence="3" id="KW-0949">S-adenosyl-L-methionine</keyword>
<keyword evidence="6" id="KW-0411">Iron-sulfur</keyword>
<dbReference type="InterPro" id="IPR006638">
    <property type="entry name" value="Elp3/MiaA/NifB-like_rSAM"/>
</dbReference>
<keyword evidence="5" id="KW-0408">Iron</keyword>
<feature type="domain" description="Radical SAM core" evidence="7">
    <location>
        <begin position="70"/>
        <end position="283"/>
    </location>
</feature>
<name>A0A1W1EB51_9ZZZZ</name>
<dbReference type="PIRSF" id="PIRSF004869">
    <property type="entry name" value="PflX_prd"/>
    <property type="match status" value="1"/>
</dbReference>
<dbReference type="InterPro" id="IPR013785">
    <property type="entry name" value="Aldolase_TIM"/>
</dbReference>
<evidence type="ECO:0000256" key="2">
    <source>
        <dbReference type="ARBA" id="ARBA00022485"/>
    </source>
</evidence>
<comment type="cofactor">
    <cofactor evidence="1">
        <name>[4Fe-4S] cluster</name>
        <dbReference type="ChEBI" id="CHEBI:49883"/>
    </cofactor>
</comment>
<organism evidence="8">
    <name type="scientific">hydrothermal vent metagenome</name>
    <dbReference type="NCBI Taxonomy" id="652676"/>
    <lineage>
        <taxon>unclassified sequences</taxon>
        <taxon>metagenomes</taxon>
        <taxon>ecological metagenomes</taxon>
    </lineage>
</organism>
<dbReference type="GO" id="GO:0046872">
    <property type="term" value="F:metal ion binding"/>
    <property type="evidence" value="ECO:0007669"/>
    <property type="project" value="UniProtKB-KW"/>
</dbReference>
<protein>
    <submittedName>
        <fullName evidence="8">COG1180: Radical SAM, Pyruvate-formate lyase-activating enzyme like</fullName>
    </submittedName>
</protein>
<reference evidence="8" key="1">
    <citation type="submission" date="2016-10" db="EMBL/GenBank/DDBJ databases">
        <authorList>
            <person name="de Groot N.N."/>
        </authorList>
    </citation>
    <scope>NUCLEOTIDE SEQUENCE</scope>
</reference>
<proteinExistence type="predicted"/>
<dbReference type="SMART" id="SM00729">
    <property type="entry name" value="Elp3"/>
    <property type="match status" value="1"/>
</dbReference>
<dbReference type="SUPFAM" id="SSF102114">
    <property type="entry name" value="Radical SAM enzymes"/>
    <property type="match status" value="1"/>
</dbReference>
<dbReference type="InterPro" id="IPR016431">
    <property type="entry name" value="Pyrv-formate_lyase-activ_prd"/>
</dbReference>
<evidence type="ECO:0000259" key="7">
    <source>
        <dbReference type="PROSITE" id="PS51918"/>
    </source>
</evidence>
<dbReference type="GO" id="GO:0016829">
    <property type="term" value="F:lyase activity"/>
    <property type="evidence" value="ECO:0007669"/>
    <property type="project" value="UniProtKB-KW"/>
</dbReference>
<dbReference type="SFLD" id="SFLDS00029">
    <property type="entry name" value="Radical_SAM"/>
    <property type="match status" value="1"/>
</dbReference>
<dbReference type="InterPro" id="IPR027596">
    <property type="entry name" value="AmmeMemoSam_rS"/>
</dbReference>
<evidence type="ECO:0000256" key="4">
    <source>
        <dbReference type="ARBA" id="ARBA00022723"/>
    </source>
</evidence>
<evidence type="ECO:0000256" key="5">
    <source>
        <dbReference type="ARBA" id="ARBA00023004"/>
    </source>
</evidence>
<dbReference type="InterPro" id="IPR007197">
    <property type="entry name" value="rSAM"/>
</dbReference>
<dbReference type="CDD" id="cd01335">
    <property type="entry name" value="Radical_SAM"/>
    <property type="match status" value="1"/>
</dbReference>
<evidence type="ECO:0000256" key="3">
    <source>
        <dbReference type="ARBA" id="ARBA00022691"/>
    </source>
</evidence>
<dbReference type="InterPro" id="IPR034457">
    <property type="entry name" value="Organic_radical-activating"/>
</dbReference>
<evidence type="ECO:0000256" key="1">
    <source>
        <dbReference type="ARBA" id="ARBA00001966"/>
    </source>
</evidence>
<dbReference type="GO" id="GO:0051539">
    <property type="term" value="F:4 iron, 4 sulfur cluster binding"/>
    <property type="evidence" value="ECO:0007669"/>
    <property type="project" value="UniProtKB-KW"/>
</dbReference>
<evidence type="ECO:0000313" key="8">
    <source>
        <dbReference type="EMBL" id="SFV91117.1"/>
    </source>
</evidence>